<feature type="transmembrane region" description="Helical" evidence="7">
    <location>
        <begin position="328"/>
        <end position="350"/>
    </location>
</feature>
<evidence type="ECO:0000256" key="6">
    <source>
        <dbReference type="ARBA" id="ARBA00023136"/>
    </source>
</evidence>
<evidence type="ECO:0000256" key="1">
    <source>
        <dbReference type="ARBA" id="ARBA00004651"/>
    </source>
</evidence>
<evidence type="ECO:0000256" key="5">
    <source>
        <dbReference type="ARBA" id="ARBA00022989"/>
    </source>
</evidence>
<dbReference type="InterPro" id="IPR050833">
    <property type="entry name" value="Poly_Biosynth_Transport"/>
</dbReference>
<evidence type="ECO:0000256" key="4">
    <source>
        <dbReference type="ARBA" id="ARBA00022692"/>
    </source>
</evidence>
<dbReference type="Proteomes" id="UP000198702">
    <property type="component" value="Unassembled WGS sequence"/>
</dbReference>
<feature type="transmembrane region" description="Helical" evidence="7">
    <location>
        <begin position="115"/>
        <end position="138"/>
    </location>
</feature>
<evidence type="ECO:0000256" key="3">
    <source>
        <dbReference type="ARBA" id="ARBA00022475"/>
    </source>
</evidence>
<reference evidence="8 9" key="1">
    <citation type="submission" date="2016-10" db="EMBL/GenBank/DDBJ databases">
        <authorList>
            <person name="Varghese N."/>
            <person name="Submissions S."/>
        </authorList>
    </citation>
    <scope>NUCLEOTIDE SEQUENCE [LARGE SCALE GENOMIC DNA]</scope>
    <source>
        <strain evidence="8 9">UNC380MFSha3.1</strain>
    </source>
</reference>
<feature type="transmembrane region" description="Helical" evidence="7">
    <location>
        <begin position="415"/>
        <end position="434"/>
    </location>
</feature>
<evidence type="ECO:0000313" key="8">
    <source>
        <dbReference type="EMBL" id="SFI76445.1"/>
    </source>
</evidence>
<feature type="transmembrane region" description="Helical" evidence="7">
    <location>
        <begin position="356"/>
        <end position="376"/>
    </location>
</feature>
<dbReference type="CDD" id="cd13127">
    <property type="entry name" value="MATE_tuaB_like"/>
    <property type="match status" value="1"/>
</dbReference>
<dbReference type="AlphaFoldDB" id="A0A7Z7CZQ9"/>
<comment type="similarity">
    <text evidence="2">Belongs to the polysaccharide synthase family.</text>
</comment>
<feature type="transmembrane region" description="Helical" evidence="7">
    <location>
        <begin position="251"/>
        <end position="280"/>
    </location>
</feature>
<sequence>MCKAVSIGAGIGCGVFDVTHPSGMRAADPAGERESDGDVGRRAASGVLWLTMQKWATRLLGFVTIAVLTRLLSPEDFGTVAAASTVLPFFFLVADLGFAAYIVQVDRANRRMLSTAWWFSLVAGATLAGLLVAVAPLLGAAFRDERVVPVLQVLSLWVLLTAVGSVPMAILRRKMLFKRLAAQGAIAAVVAQVVALSMAFSGFGVWALVGQSLVAPVVTTSLAWFSARWAPTRDFSAAEFRRMLAFGAKVLGVEFIAMLRAWAEAAVVSAVLGIVSLGYLSVAQRLVQVVQDLTGGAIIPVTTVAFARLRDDPERLRKAYLRALTTSYAALSLPLTVIAVTAPMLIPIVFGPGWEASAQVAQLLALAATMTVAAALDHGLFYGLGRPGLWLIYAIIVDALTLGVTVGTVSFGLTTVAMGFVAVCVLATIVRWFLTARVLGTRLSIVCRPFGYLIVAVFLSGSGGLLITATTAAWNSFLVIVVAAAVIVIVHLGVTALMAPEVPRDVVTLVRRSSPWRRFTRRQPKES</sequence>
<accession>A0A7Z7CZQ9</accession>
<dbReference type="EMBL" id="FOQZ01000008">
    <property type="protein sequence ID" value="SFI76445.1"/>
    <property type="molecule type" value="Genomic_DNA"/>
</dbReference>
<gene>
    <name evidence="8" type="ORF">SAMN04487751_2912</name>
</gene>
<organism evidence="8 9">
    <name type="scientific">Microbacterium saccharophilum</name>
    <dbReference type="NCBI Taxonomy" id="1213358"/>
    <lineage>
        <taxon>Bacteria</taxon>
        <taxon>Bacillati</taxon>
        <taxon>Actinomycetota</taxon>
        <taxon>Actinomycetes</taxon>
        <taxon>Micrococcales</taxon>
        <taxon>Microbacteriaceae</taxon>
        <taxon>Microbacterium</taxon>
    </lineage>
</organism>
<feature type="transmembrane region" description="Helical" evidence="7">
    <location>
        <begin position="388"/>
        <end position="409"/>
    </location>
</feature>
<dbReference type="RefSeq" id="WP_166657824.1">
    <property type="nucleotide sequence ID" value="NZ_FOQZ01000008.1"/>
</dbReference>
<feature type="transmembrane region" description="Helical" evidence="7">
    <location>
        <begin position="446"/>
        <end position="467"/>
    </location>
</feature>
<dbReference type="PANTHER" id="PTHR30250">
    <property type="entry name" value="PST FAMILY PREDICTED COLANIC ACID TRANSPORTER"/>
    <property type="match status" value="1"/>
</dbReference>
<feature type="transmembrane region" description="Helical" evidence="7">
    <location>
        <begin position="79"/>
        <end position="103"/>
    </location>
</feature>
<evidence type="ECO:0000313" key="9">
    <source>
        <dbReference type="Proteomes" id="UP000198702"/>
    </source>
</evidence>
<name>A0A7Z7CZQ9_9MICO</name>
<keyword evidence="5 7" id="KW-1133">Transmembrane helix</keyword>
<comment type="caution">
    <text evidence="8">The sequence shown here is derived from an EMBL/GenBank/DDBJ whole genome shotgun (WGS) entry which is preliminary data.</text>
</comment>
<keyword evidence="3" id="KW-1003">Cell membrane</keyword>
<comment type="subcellular location">
    <subcellularLocation>
        <location evidence="1">Cell membrane</location>
        <topology evidence="1">Multi-pass membrane protein</topology>
    </subcellularLocation>
</comment>
<feature type="transmembrane region" description="Helical" evidence="7">
    <location>
        <begin position="150"/>
        <end position="171"/>
    </location>
</feature>
<keyword evidence="4 7" id="KW-0812">Transmembrane</keyword>
<dbReference type="PANTHER" id="PTHR30250:SF10">
    <property type="entry name" value="LIPOPOLYSACCHARIDE BIOSYNTHESIS PROTEIN WZXC"/>
    <property type="match status" value="1"/>
</dbReference>
<evidence type="ECO:0000256" key="2">
    <source>
        <dbReference type="ARBA" id="ARBA00007430"/>
    </source>
</evidence>
<keyword evidence="6 7" id="KW-0472">Membrane</keyword>
<dbReference type="Pfam" id="PF13440">
    <property type="entry name" value="Polysacc_synt_3"/>
    <property type="match status" value="1"/>
</dbReference>
<proteinExistence type="inferred from homology"/>
<dbReference type="GO" id="GO:0005886">
    <property type="term" value="C:plasma membrane"/>
    <property type="evidence" value="ECO:0007669"/>
    <property type="project" value="UniProtKB-SubCell"/>
</dbReference>
<evidence type="ECO:0000256" key="7">
    <source>
        <dbReference type="SAM" id="Phobius"/>
    </source>
</evidence>
<feature type="transmembrane region" description="Helical" evidence="7">
    <location>
        <begin position="55"/>
        <end position="73"/>
    </location>
</feature>
<feature type="transmembrane region" description="Helical" evidence="7">
    <location>
        <begin position="473"/>
        <end position="494"/>
    </location>
</feature>
<feature type="transmembrane region" description="Helical" evidence="7">
    <location>
        <begin position="183"/>
        <end position="207"/>
    </location>
</feature>
<protein>
    <submittedName>
        <fullName evidence="8">Membrane protein involved in the export of O-antigen and teichoic acid</fullName>
    </submittedName>
</protein>